<evidence type="ECO:0000313" key="2">
    <source>
        <dbReference type="EMBL" id="QAR33188.1"/>
    </source>
</evidence>
<keyword evidence="3" id="KW-1185">Reference proteome</keyword>
<dbReference type="PANTHER" id="PTHR23088:SF27">
    <property type="entry name" value="DEAMINATED GLUTATHIONE AMIDASE"/>
    <property type="match status" value="1"/>
</dbReference>
<feature type="domain" description="CN hydrolase" evidence="1">
    <location>
        <begin position="1"/>
        <end position="236"/>
    </location>
</feature>
<accession>A0A3R5UXU4</accession>
<proteinExistence type="predicted"/>
<reference evidence="2 3" key="1">
    <citation type="submission" date="2019-01" db="EMBL/GenBank/DDBJ databases">
        <title>Geovibrio thiophilus DSM 11263, complete genome.</title>
        <authorList>
            <person name="Spring S."/>
            <person name="Bunk B."/>
            <person name="Sproer C."/>
        </authorList>
    </citation>
    <scope>NUCLEOTIDE SEQUENCE [LARGE SCALE GENOMIC DNA]</scope>
    <source>
        <strain evidence="2 3">DSM 11263</strain>
    </source>
</reference>
<dbReference type="Pfam" id="PF00795">
    <property type="entry name" value="CN_hydrolase"/>
    <property type="match status" value="1"/>
</dbReference>
<sequence length="260" mass="29586">MRVLSLQLPMILGDMKSNRDKFLSVLSEVIDEQPSIIILPEMWATGFDYENLNRFSRQTEEICNDISERLNENTLVISTLPEWNYNKVYNTVYAVSSSGVIASYRKNFLFTPLNEHVYIDNGKGITVFEFMGVRVGLLLCYEIRFPELFRMTARAGAELITVPAVWGAMKKDHWLTLLRARAIENQCYIAGCNTSVMHGRKDMPCGYSAMFDPWGEAVYEPAPEEGVYTGIAEPAKVAEIREKIPSFNDALNAFVIERKN</sequence>
<dbReference type="Proteomes" id="UP000287502">
    <property type="component" value="Chromosome"/>
</dbReference>
<dbReference type="InterPro" id="IPR003010">
    <property type="entry name" value="C-N_Hydrolase"/>
</dbReference>
<organism evidence="2 3">
    <name type="scientific">Geovibrio thiophilus</name>
    <dbReference type="NCBI Taxonomy" id="139438"/>
    <lineage>
        <taxon>Bacteria</taxon>
        <taxon>Pseudomonadati</taxon>
        <taxon>Deferribacterota</taxon>
        <taxon>Deferribacteres</taxon>
        <taxon>Deferribacterales</taxon>
        <taxon>Geovibrionaceae</taxon>
        <taxon>Geovibrio</taxon>
    </lineage>
</organism>
<dbReference type="Gene3D" id="3.60.110.10">
    <property type="entry name" value="Carbon-nitrogen hydrolase"/>
    <property type="match status" value="1"/>
</dbReference>
<dbReference type="SUPFAM" id="SSF56317">
    <property type="entry name" value="Carbon-nitrogen hydrolase"/>
    <property type="match status" value="1"/>
</dbReference>
<dbReference type="InterPro" id="IPR036526">
    <property type="entry name" value="C-N_Hydrolase_sf"/>
</dbReference>
<dbReference type="KEGG" id="gtl:EP073_07165"/>
<protein>
    <recommendedName>
        <fullName evidence="1">CN hydrolase domain-containing protein</fullName>
    </recommendedName>
</protein>
<name>A0A3R5UXU4_9BACT</name>
<dbReference type="EMBL" id="CP035108">
    <property type="protein sequence ID" value="QAR33188.1"/>
    <property type="molecule type" value="Genomic_DNA"/>
</dbReference>
<dbReference type="PROSITE" id="PS50263">
    <property type="entry name" value="CN_HYDROLASE"/>
    <property type="match status" value="1"/>
</dbReference>
<dbReference type="AlphaFoldDB" id="A0A3R5UXU4"/>
<dbReference type="OrthoDB" id="9811121at2"/>
<evidence type="ECO:0000313" key="3">
    <source>
        <dbReference type="Proteomes" id="UP000287502"/>
    </source>
</evidence>
<dbReference type="RefSeq" id="WP_128466474.1">
    <property type="nucleotide sequence ID" value="NZ_CP035108.1"/>
</dbReference>
<gene>
    <name evidence="2" type="ORF">EP073_07165</name>
</gene>
<evidence type="ECO:0000259" key="1">
    <source>
        <dbReference type="PROSITE" id="PS50263"/>
    </source>
</evidence>
<dbReference type="PANTHER" id="PTHR23088">
    <property type="entry name" value="NITRILASE-RELATED"/>
    <property type="match status" value="1"/>
</dbReference>